<dbReference type="EMBL" id="JACVXC010000001">
    <property type="protein sequence ID" value="MBD0834389.1"/>
    <property type="molecule type" value="Genomic_DNA"/>
</dbReference>
<name>A0A8J6UFM3_9FLAO</name>
<evidence type="ECO:0000256" key="3">
    <source>
        <dbReference type="SAM" id="SignalP"/>
    </source>
</evidence>
<organism evidence="5 6">
    <name type="scientific">Aestuariibaculum suncheonense</name>
    <dbReference type="NCBI Taxonomy" id="1028745"/>
    <lineage>
        <taxon>Bacteria</taxon>
        <taxon>Pseudomonadati</taxon>
        <taxon>Bacteroidota</taxon>
        <taxon>Flavobacteriia</taxon>
        <taxon>Flavobacteriales</taxon>
        <taxon>Flavobacteriaceae</taxon>
    </lineage>
</organism>
<evidence type="ECO:0000259" key="4">
    <source>
        <dbReference type="PROSITE" id="PS51352"/>
    </source>
</evidence>
<feature type="signal peptide" evidence="3">
    <location>
        <begin position="1"/>
        <end position="21"/>
    </location>
</feature>
<feature type="chain" id="PRO_5035193390" evidence="3">
    <location>
        <begin position="22"/>
        <end position="448"/>
    </location>
</feature>
<dbReference type="Pfam" id="PF00085">
    <property type="entry name" value="Thioredoxin"/>
    <property type="match status" value="1"/>
</dbReference>
<dbReference type="AlphaFoldDB" id="A0A8J6UFM3"/>
<sequence>MKKLFISGIVLLILGMSNVFAQGINFHHISLEEALEKAENENKLVFIDFYTVWCGPCKILAKYVFPQEKVGELFNKEFISIKLDAEKQGAPAARKYGVNVYPTLLFLNSKGEVVCKGTGSISEEKFIELGKTAITSANSEYSLAKLQEDYPNKQDDEHFLKIYFNKMIEYGQSPVEGIEAWLKVQTEIEEDDVDMMEFLIEHMYNLTTGGKAEEILDINYEEYMDIATLVEEVRLKTLKANMASKTLNEARKKKSPELMREFMNKWNELDGKYRKQEDSIPYEMEYHILAKDINEYKKITAAYMDDLISENSPEKVKEMDHKAYIDYKTAFEDRPTRSGLAKLKDYEEGFVSSELLRNVDHKVRTYFSVTGNTKKSYKTVKEWIEYAYSLKPNSYLVDNLNADILNKLGKSKQALELKQAAYNNWPAGDRMKSRIKSQLDKMISTASL</sequence>
<dbReference type="PANTHER" id="PTHR15337:SF11">
    <property type="entry name" value="THIOREDOXIN DOMAIN-CONTAINING PROTEIN"/>
    <property type="match status" value="1"/>
</dbReference>
<reference evidence="5" key="2">
    <citation type="submission" date="2020-09" db="EMBL/GenBank/DDBJ databases">
        <authorList>
            <person name="Wu Z."/>
        </authorList>
    </citation>
    <scope>NUCLEOTIDE SEQUENCE</scope>
    <source>
        <strain evidence="5">SC17</strain>
    </source>
</reference>
<keyword evidence="1 3" id="KW-0732">Signal</keyword>
<dbReference type="SUPFAM" id="SSF52833">
    <property type="entry name" value="Thioredoxin-like"/>
    <property type="match status" value="1"/>
</dbReference>
<evidence type="ECO:0000256" key="2">
    <source>
        <dbReference type="ARBA" id="ARBA00023284"/>
    </source>
</evidence>
<proteinExistence type="predicted"/>
<dbReference type="PANTHER" id="PTHR15337">
    <property type="entry name" value="ANTERIOR GRADIENT PROTEIN-RELATED"/>
    <property type="match status" value="1"/>
</dbReference>
<dbReference type="PROSITE" id="PS00194">
    <property type="entry name" value="THIOREDOXIN_1"/>
    <property type="match status" value="1"/>
</dbReference>
<dbReference type="PROSITE" id="PS51352">
    <property type="entry name" value="THIOREDOXIN_2"/>
    <property type="match status" value="1"/>
</dbReference>
<dbReference type="InterPro" id="IPR017937">
    <property type="entry name" value="Thioredoxin_CS"/>
</dbReference>
<protein>
    <submittedName>
        <fullName evidence="5">Thioredoxin family protein</fullName>
    </submittedName>
</protein>
<keyword evidence="6" id="KW-1185">Reference proteome</keyword>
<dbReference type="InterPro" id="IPR013766">
    <property type="entry name" value="Thioredoxin_domain"/>
</dbReference>
<evidence type="ECO:0000313" key="5">
    <source>
        <dbReference type="EMBL" id="MBD0834389.1"/>
    </source>
</evidence>
<dbReference type="InterPro" id="IPR051099">
    <property type="entry name" value="AGR/TXD"/>
</dbReference>
<dbReference type="RefSeq" id="WP_188214864.1">
    <property type="nucleotide sequence ID" value="NZ_BAABGH010000004.1"/>
</dbReference>
<evidence type="ECO:0000313" key="6">
    <source>
        <dbReference type="Proteomes" id="UP000602057"/>
    </source>
</evidence>
<keyword evidence="2" id="KW-0676">Redox-active center</keyword>
<accession>A0A8J6UFM3</accession>
<evidence type="ECO:0000256" key="1">
    <source>
        <dbReference type="ARBA" id="ARBA00022729"/>
    </source>
</evidence>
<dbReference type="InterPro" id="IPR036249">
    <property type="entry name" value="Thioredoxin-like_sf"/>
</dbReference>
<gene>
    <name evidence="5" type="ORF">ICJ84_02950</name>
</gene>
<comment type="caution">
    <text evidence="5">The sequence shown here is derived from an EMBL/GenBank/DDBJ whole genome shotgun (WGS) entry which is preliminary data.</text>
</comment>
<dbReference type="Proteomes" id="UP000602057">
    <property type="component" value="Unassembled WGS sequence"/>
</dbReference>
<reference evidence="5" key="1">
    <citation type="journal article" date="2013" name="Int. J. Syst. Evol. Microbiol.">
        <title>Aestuariibaculum suncheonense gen. nov., sp. nov., a marine bacterium of the family Flavobacteriaceae isolated from a tidal flat and emended descriptions of the genera Gaetbulibacter and Tamlana.</title>
        <authorList>
            <person name="Jeong S.H."/>
            <person name="Park M.S."/>
            <person name="Jin H.M."/>
            <person name="Lee K."/>
            <person name="Park W."/>
            <person name="Jeon C.O."/>
        </authorList>
    </citation>
    <scope>NUCLEOTIDE SEQUENCE</scope>
    <source>
        <strain evidence="5">SC17</strain>
    </source>
</reference>
<dbReference type="Gene3D" id="3.40.30.10">
    <property type="entry name" value="Glutaredoxin"/>
    <property type="match status" value="1"/>
</dbReference>
<feature type="domain" description="Thioredoxin" evidence="4">
    <location>
        <begin position="10"/>
        <end position="135"/>
    </location>
</feature>